<protein>
    <recommendedName>
        <fullName evidence="5">Zn(2)-C6 fungal-type domain-containing protein</fullName>
    </recommendedName>
</protein>
<dbReference type="EMBL" id="PUHW01000001">
    <property type="protein sequence ID" value="KAG0691427.1"/>
    <property type="molecule type" value="Genomic_DNA"/>
</dbReference>
<gene>
    <name evidence="6" type="ORF">C6P40_000044</name>
</gene>
<evidence type="ECO:0000256" key="1">
    <source>
        <dbReference type="ARBA" id="ARBA00004123"/>
    </source>
</evidence>
<dbReference type="AlphaFoldDB" id="A0A9P7BG71"/>
<dbReference type="OrthoDB" id="5069333at2759"/>
<dbReference type="InterPro" id="IPR001138">
    <property type="entry name" value="Zn2Cys6_DnaBD"/>
</dbReference>
<proteinExistence type="predicted"/>
<name>A0A9P7BG71_9ASCO</name>
<dbReference type="GO" id="GO:0008270">
    <property type="term" value="F:zinc ion binding"/>
    <property type="evidence" value="ECO:0007669"/>
    <property type="project" value="InterPro"/>
</dbReference>
<dbReference type="PROSITE" id="PS50048">
    <property type="entry name" value="ZN2_CY6_FUNGAL_2"/>
    <property type="match status" value="1"/>
</dbReference>
<dbReference type="PANTHER" id="PTHR31001">
    <property type="entry name" value="UNCHARACTERIZED TRANSCRIPTIONAL REGULATORY PROTEIN"/>
    <property type="match status" value="1"/>
</dbReference>
<dbReference type="Proteomes" id="UP000697127">
    <property type="component" value="Unassembled WGS sequence"/>
</dbReference>
<accession>A0A9P7BG71</accession>
<dbReference type="Gene3D" id="4.10.240.10">
    <property type="entry name" value="Zn(2)-C6 fungal-type DNA-binding domain"/>
    <property type="match status" value="1"/>
</dbReference>
<dbReference type="GO" id="GO:0000981">
    <property type="term" value="F:DNA-binding transcription factor activity, RNA polymerase II-specific"/>
    <property type="evidence" value="ECO:0007669"/>
    <property type="project" value="InterPro"/>
</dbReference>
<evidence type="ECO:0000313" key="6">
    <source>
        <dbReference type="EMBL" id="KAG0691427.1"/>
    </source>
</evidence>
<organism evidence="6 7">
    <name type="scientific">Pichia californica</name>
    <dbReference type="NCBI Taxonomy" id="460514"/>
    <lineage>
        <taxon>Eukaryota</taxon>
        <taxon>Fungi</taxon>
        <taxon>Dikarya</taxon>
        <taxon>Ascomycota</taxon>
        <taxon>Saccharomycotina</taxon>
        <taxon>Pichiomycetes</taxon>
        <taxon>Pichiales</taxon>
        <taxon>Pichiaceae</taxon>
        <taxon>Pichia</taxon>
    </lineage>
</organism>
<dbReference type="InterPro" id="IPR036864">
    <property type="entry name" value="Zn2-C6_fun-type_DNA-bd_sf"/>
</dbReference>
<feature type="transmembrane region" description="Helical" evidence="4">
    <location>
        <begin position="209"/>
        <end position="233"/>
    </location>
</feature>
<dbReference type="InterPro" id="IPR050613">
    <property type="entry name" value="Sec_Metabolite_Reg"/>
</dbReference>
<sequence>MEEKKDLVVRNRKIASCQRCYKSKRKCDKSRPSCLRCQRVNQICTYFTKEETRERYHIRKVINAVQPNNKEISPTNGNSSQNTEINPRPNQTENQNFSIIVSSTGEYSKFFPKCFFSFFDHAQNISMILNPMGSKNKSLMVFNFSCLVTPFKNLNDIKARIPSIKTSDFLVNHFFDYILPFIPIVDKNEFFYEYKIFWEKPNSFNNKNFLFLMFSIYFCSCTSLSILKIFIYTSKFKNISIKKDIMELDCENLRFIFYECIENLRIVLNSNSNPSISIITGLTLIYYIGSANGNTISVKISSLVKISQIFGLHRKLTTNNSGAIRDILYKFVWYLDGLSAYYSGFPPNMHPEICESDEIYSIQSNDINYLFLSARLCNTHFWNIILFEFNKINKTDIKKFKEIESIYNNSINIVNDINEKILNFKDKSKNYKKWLTTETKMGLRKSMLLLSALKHSLSYKENNIQDKKLTNDLVLNSLLLINESIYKVKLGMKVLPNAIWFYRFAIPFQAMYIVLSHLQRYPLQRINFSYLKENIDYTVDDDDDDDNDEGKEAIIDYLNGDIRLDLINLCIDTISFLTTFWIPSNIERFNRLIKFRDYIIEKINSNITSCKESSVDSFEEEKIEENHEKNQNQNLPSMVINEYNECPDENMNLFDFDAYAFLNEGSKYWFGEEFEI</sequence>
<keyword evidence="2" id="KW-0539">Nucleus</keyword>
<evidence type="ECO:0000313" key="7">
    <source>
        <dbReference type="Proteomes" id="UP000697127"/>
    </source>
</evidence>
<dbReference type="CDD" id="cd12148">
    <property type="entry name" value="fungal_TF_MHR"/>
    <property type="match status" value="1"/>
</dbReference>
<dbReference type="SMART" id="SM00066">
    <property type="entry name" value="GAL4"/>
    <property type="match status" value="1"/>
</dbReference>
<reference evidence="6" key="1">
    <citation type="submission" date="2020-11" db="EMBL/GenBank/DDBJ databases">
        <title>Kefir isolates.</title>
        <authorList>
            <person name="Marcisauskas S."/>
            <person name="Kim Y."/>
            <person name="Blasche S."/>
        </authorList>
    </citation>
    <scope>NUCLEOTIDE SEQUENCE</scope>
    <source>
        <strain evidence="6">Olga-1</strain>
    </source>
</reference>
<comment type="caution">
    <text evidence="6">The sequence shown here is derived from an EMBL/GenBank/DDBJ whole genome shotgun (WGS) entry which is preliminary data.</text>
</comment>
<dbReference type="GO" id="GO:0005634">
    <property type="term" value="C:nucleus"/>
    <property type="evidence" value="ECO:0007669"/>
    <property type="project" value="UniProtKB-SubCell"/>
</dbReference>
<feature type="domain" description="Zn(2)-C6 fungal-type" evidence="5">
    <location>
        <begin position="16"/>
        <end position="46"/>
    </location>
</feature>
<keyword evidence="4" id="KW-0812">Transmembrane</keyword>
<dbReference type="PANTHER" id="PTHR31001:SF90">
    <property type="entry name" value="CENTROMERE DNA-BINDING PROTEIN COMPLEX CBF3 SUBUNIT B"/>
    <property type="match status" value="1"/>
</dbReference>
<keyword evidence="7" id="KW-1185">Reference proteome</keyword>
<comment type="subcellular location">
    <subcellularLocation>
        <location evidence="1">Nucleus</location>
    </subcellularLocation>
</comment>
<evidence type="ECO:0000256" key="4">
    <source>
        <dbReference type="SAM" id="Phobius"/>
    </source>
</evidence>
<keyword evidence="4" id="KW-1133">Transmembrane helix</keyword>
<keyword evidence="4" id="KW-0472">Membrane</keyword>
<dbReference type="Pfam" id="PF00172">
    <property type="entry name" value="Zn_clus"/>
    <property type="match status" value="1"/>
</dbReference>
<evidence type="ECO:0000256" key="3">
    <source>
        <dbReference type="SAM" id="MobiDB-lite"/>
    </source>
</evidence>
<dbReference type="CDD" id="cd00067">
    <property type="entry name" value="GAL4"/>
    <property type="match status" value="1"/>
</dbReference>
<evidence type="ECO:0000256" key="2">
    <source>
        <dbReference type="ARBA" id="ARBA00023242"/>
    </source>
</evidence>
<evidence type="ECO:0000259" key="5">
    <source>
        <dbReference type="PROSITE" id="PS50048"/>
    </source>
</evidence>
<feature type="region of interest" description="Disordered" evidence="3">
    <location>
        <begin position="67"/>
        <end position="92"/>
    </location>
</feature>
<dbReference type="SUPFAM" id="SSF57701">
    <property type="entry name" value="Zn2/Cys6 DNA-binding domain"/>
    <property type="match status" value="1"/>
</dbReference>